<accession>A0A5J9TPI0</accession>
<keyword evidence="10" id="KW-0539">Nucleus</keyword>
<dbReference type="GO" id="GO:0005096">
    <property type="term" value="F:GTPase activator activity"/>
    <property type="evidence" value="ECO:0007669"/>
    <property type="project" value="UniProtKB-KW"/>
</dbReference>
<dbReference type="InterPro" id="IPR044562">
    <property type="entry name" value="CAR1-11"/>
</dbReference>
<dbReference type="Gene3D" id="2.60.40.150">
    <property type="entry name" value="C2 domain"/>
    <property type="match status" value="1"/>
</dbReference>
<keyword evidence="4" id="KW-1003">Cell membrane</keyword>
<evidence type="ECO:0000256" key="10">
    <source>
        <dbReference type="ARBA" id="ARBA00023242"/>
    </source>
</evidence>
<name>A0A5J9TPI0_9POAL</name>
<evidence type="ECO:0000259" key="12">
    <source>
        <dbReference type="PROSITE" id="PS50004"/>
    </source>
</evidence>
<keyword evidence="6" id="KW-0479">Metal-binding</keyword>
<dbReference type="GO" id="GO:0008289">
    <property type="term" value="F:lipid binding"/>
    <property type="evidence" value="ECO:0007669"/>
    <property type="project" value="UniProtKB-KW"/>
</dbReference>
<dbReference type="PANTHER" id="PTHR45933:SF3">
    <property type="entry name" value="OS07G0108500 PROTEIN"/>
    <property type="match status" value="1"/>
</dbReference>
<gene>
    <name evidence="13" type="ORF">EJB05_40745</name>
</gene>
<comment type="caution">
    <text evidence="13">The sequence shown here is derived from an EMBL/GenBank/DDBJ whole genome shotgun (WGS) entry which is preliminary data.</text>
</comment>
<evidence type="ECO:0000256" key="7">
    <source>
        <dbReference type="ARBA" id="ARBA00022837"/>
    </source>
</evidence>
<keyword evidence="14" id="KW-1185">Reference proteome</keyword>
<evidence type="ECO:0000313" key="13">
    <source>
        <dbReference type="EMBL" id="TVU13210.1"/>
    </source>
</evidence>
<sequence length="229" mass="25707">MSPLPGFLTVRVLRGINLVSRDATGSDPYVVLHLDGQKVKTNVIKKTVNPVWDEDLTLAVRSAATPIKLEVFDKDTFSKDDKMGDAEFDIEALMQMIQMDLEDIHSGTVVRTVRPSKHCCLADESPIIWENGHLVQDVMLKLRNVETGVLHLQLKWVNIPGTVISVAEQVNFSPSIFTTVLDLSVDSFLVCFIPKSWAVESELDEHHYYTDTEYVCEVENVPTAGIPRR</sequence>
<evidence type="ECO:0000256" key="1">
    <source>
        <dbReference type="ARBA" id="ARBA00004123"/>
    </source>
</evidence>
<evidence type="ECO:0000256" key="2">
    <source>
        <dbReference type="ARBA" id="ARBA00004236"/>
    </source>
</evidence>
<dbReference type="PANTHER" id="PTHR45933">
    <property type="entry name" value="PROTEIN C2-DOMAIN ABA-RELATED 4"/>
    <property type="match status" value="1"/>
</dbReference>
<comment type="subcellular location">
    <subcellularLocation>
        <location evidence="2">Cell membrane</location>
    </subcellularLocation>
    <subcellularLocation>
        <location evidence="1">Nucleus</location>
    </subcellularLocation>
</comment>
<keyword evidence="7" id="KW-0106">Calcium</keyword>
<evidence type="ECO:0000256" key="6">
    <source>
        <dbReference type="ARBA" id="ARBA00022723"/>
    </source>
</evidence>
<dbReference type="GO" id="GO:0005886">
    <property type="term" value="C:plasma membrane"/>
    <property type="evidence" value="ECO:0007669"/>
    <property type="project" value="UniProtKB-SubCell"/>
</dbReference>
<keyword evidence="9" id="KW-0472">Membrane</keyword>
<keyword evidence="3" id="KW-0343">GTPase activation</keyword>
<evidence type="ECO:0000256" key="4">
    <source>
        <dbReference type="ARBA" id="ARBA00022475"/>
    </source>
</evidence>
<dbReference type="InterPro" id="IPR000008">
    <property type="entry name" value="C2_dom"/>
</dbReference>
<keyword evidence="5" id="KW-0938">Abscisic acid signaling pathway</keyword>
<evidence type="ECO:0000256" key="9">
    <source>
        <dbReference type="ARBA" id="ARBA00023136"/>
    </source>
</evidence>
<dbReference type="Pfam" id="PF00168">
    <property type="entry name" value="C2"/>
    <property type="match status" value="1"/>
</dbReference>
<dbReference type="Gramene" id="TVU13210">
    <property type="protein sequence ID" value="TVU13210"/>
    <property type="gene ID" value="EJB05_40745"/>
</dbReference>
<dbReference type="OrthoDB" id="73919at2759"/>
<keyword evidence="8" id="KW-0446">Lipid-binding</keyword>
<proteinExistence type="inferred from homology"/>
<feature type="domain" description="C2" evidence="12">
    <location>
        <begin position="1"/>
        <end position="103"/>
    </location>
</feature>
<evidence type="ECO:0000313" key="14">
    <source>
        <dbReference type="Proteomes" id="UP000324897"/>
    </source>
</evidence>
<dbReference type="EMBL" id="RWGY01000035">
    <property type="protein sequence ID" value="TVU13210.1"/>
    <property type="molecule type" value="Genomic_DNA"/>
</dbReference>
<comment type="similarity">
    <text evidence="11">Belongs to the plant CAR protein family.</text>
</comment>
<dbReference type="SMART" id="SM00239">
    <property type="entry name" value="C2"/>
    <property type="match status" value="1"/>
</dbReference>
<evidence type="ECO:0000256" key="11">
    <source>
        <dbReference type="ARBA" id="ARBA00024037"/>
    </source>
</evidence>
<protein>
    <recommendedName>
        <fullName evidence="12">C2 domain-containing protein</fullName>
    </recommendedName>
</protein>
<evidence type="ECO:0000256" key="3">
    <source>
        <dbReference type="ARBA" id="ARBA00022468"/>
    </source>
</evidence>
<dbReference type="SUPFAM" id="SSF49562">
    <property type="entry name" value="C2 domain (Calcium/lipid-binding domain, CaLB)"/>
    <property type="match status" value="1"/>
</dbReference>
<dbReference type="InterPro" id="IPR035892">
    <property type="entry name" value="C2_domain_sf"/>
</dbReference>
<dbReference type="GO" id="GO:0009738">
    <property type="term" value="P:abscisic acid-activated signaling pathway"/>
    <property type="evidence" value="ECO:0007669"/>
    <property type="project" value="UniProtKB-KW"/>
</dbReference>
<reference evidence="13 14" key="1">
    <citation type="journal article" date="2019" name="Sci. Rep.">
        <title>A high-quality genome of Eragrostis curvula grass provides insights into Poaceae evolution and supports new strategies to enhance forage quality.</title>
        <authorList>
            <person name="Carballo J."/>
            <person name="Santos B.A.C.M."/>
            <person name="Zappacosta D."/>
            <person name="Garbus I."/>
            <person name="Selva J.P."/>
            <person name="Gallo C.A."/>
            <person name="Diaz A."/>
            <person name="Albertini E."/>
            <person name="Caccamo M."/>
            <person name="Echenique V."/>
        </authorList>
    </citation>
    <scope>NUCLEOTIDE SEQUENCE [LARGE SCALE GENOMIC DNA]</scope>
    <source>
        <strain evidence="14">cv. Victoria</strain>
        <tissue evidence="13">Leaf</tissue>
    </source>
</reference>
<dbReference type="GO" id="GO:0046872">
    <property type="term" value="F:metal ion binding"/>
    <property type="evidence" value="ECO:0007669"/>
    <property type="project" value="UniProtKB-KW"/>
</dbReference>
<dbReference type="PROSITE" id="PS50004">
    <property type="entry name" value="C2"/>
    <property type="match status" value="1"/>
</dbReference>
<dbReference type="AlphaFoldDB" id="A0A5J9TPI0"/>
<evidence type="ECO:0000256" key="8">
    <source>
        <dbReference type="ARBA" id="ARBA00023121"/>
    </source>
</evidence>
<evidence type="ECO:0000256" key="5">
    <source>
        <dbReference type="ARBA" id="ARBA00022682"/>
    </source>
</evidence>
<dbReference type="CDD" id="cd04038">
    <property type="entry name" value="C2_ArfGAP"/>
    <property type="match status" value="1"/>
</dbReference>
<organism evidence="13 14">
    <name type="scientific">Eragrostis curvula</name>
    <name type="common">weeping love grass</name>
    <dbReference type="NCBI Taxonomy" id="38414"/>
    <lineage>
        <taxon>Eukaryota</taxon>
        <taxon>Viridiplantae</taxon>
        <taxon>Streptophyta</taxon>
        <taxon>Embryophyta</taxon>
        <taxon>Tracheophyta</taxon>
        <taxon>Spermatophyta</taxon>
        <taxon>Magnoliopsida</taxon>
        <taxon>Liliopsida</taxon>
        <taxon>Poales</taxon>
        <taxon>Poaceae</taxon>
        <taxon>PACMAD clade</taxon>
        <taxon>Chloridoideae</taxon>
        <taxon>Eragrostideae</taxon>
        <taxon>Eragrostidinae</taxon>
        <taxon>Eragrostis</taxon>
    </lineage>
</organism>
<dbReference type="Proteomes" id="UP000324897">
    <property type="component" value="Unassembled WGS sequence"/>
</dbReference>
<dbReference type="GO" id="GO:0005634">
    <property type="term" value="C:nucleus"/>
    <property type="evidence" value="ECO:0007669"/>
    <property type="project" value="UniProtKB-SubCell"/>
</dbReference>